<evidence type="ECO:0000256" key="2">
    <source>
        <dbReference type="ARBA" id="ARBA00023125"/>
    </source>
</evidence>
<dbReference type="InterPro" id="IPR036388">
    <property type="entry name" value="WH-like_DNA-bd_sf"/>
</dbReference>
<dbReference type="GO" id="GO:0003700">
    <property type="term" value="F:DNA-binding transcription factor activity"/>
    <property type="evidence" value="ECO:0007669"/>
    <property type="project" value="TreeGrafter"/>
</dbReference>
<dbReference type="Proteomes" id="UP000011680">
    <property type="component" value="Unassembled WGS sequence"/>
</dbReference>
<accession>M0N038</accession>
<protein>
    <submittedName>
        <fullName evidence="6">IclR family transcriptional regulator</fullName>
    </submittedName>
</protein>
<evidence type="ECO:0000313" key="7">
    <source>
        <dbReference type="Proteomes" id="UP000011680"/>
    </source>
</evidence>
<feature type="domain" description="HTH iclR-type" evidence="4">
    <location>
        <begin position="98"/>
        <end position="158"/>
    </location>
</feature>
<dbReference type="Pfam" id="PF01614">
    <property type="entry name" value="IclR_C"/>
    <property type="match status" value="1"/>
</dbReference>
<dbReference type="GO" id="GO:0045892">
    <property type="term" value="P:negative regulation of DNA-templated transcription"/>
    <property type="evidence" value="ECO:0007669"/>
    <property type="project" value="TreeGrafter"/>
</dbReference>
<keyword evidence="1" id="KW-0805">Transcription regulation</keyword>
<keyword evidence="2" id="KW-0238">DNA-binding</keyword>
<keyword evidence="3" id="KW-0804">Transcription</keyword>
<dbReference type="PANTHER" id="PTHR30136">
    <property type="entry name" value="HELIX-TURN-HELIX TRANSCRIPTIONAL REGULATOR, ICLR FAMILY"/>
    <property type="match status" value="1"/>
</dbReference>
<evidence type="ECO:0000256" key="1">
    <source>
        <dbReference type="ARBA" id="ARBA00023015"/>
    </source>
</evidence>
<keyword evidence="7" id="KW-1185">Reference proteome</keyword>
<dbReference type="Pfam" id="PF09339">
    <property type="entry name" value="HTH_IclR"/>
    <property type="match status" value="1"/>
</dbReference>
<dbReference type="Gene3D" id="1.10.10.10">
    <property type="entry name" value="Winged helix-like DNA-binding domain superfamily/Winged helix DNA-binding domain"/>
    <property type="match status" value="1"/>
</dbReference>
<dbReference type="PROSITE" id="PS51077">
    <property type="entry name" value="HTH_ICLR"/>
    <property type="match status" value="1"/>
</dbReference>
<dbReference type="Gene3D" id="3.30.450.40">
    <property type="match status" value="1"/>
</dbReference>
<name>M0N038_9EURY</name>
<dbReference type="InterPro" id="IPR014757">
    <property type="entry name" value="Tscrpt_reg_IclR_C"/>
</dbReference>
<dbReference type="InterPro" id="IPR029016">
    <property type="entry name" value="GAF-like_dom_sf"/>
</dbReference>
<dbReference type="InterPro" id="IPR050707">
    <property type="entry name" value="HTH_MetabolicPath_Reg"/>
</dbReference>
<feature type="domain" description="IclR-ED" evidence="5">
    <location>
        <begin position="159"/>
        <end position="343"/>
    </location>
</feature>
<dbReference type="InterPro" id="IPR005471">
    <property type="entry name" value="Tscrpt_reg_IclR_N"/>
</dbReference>
<dbReference type="PANTHER" id="PTHR30136:SF35">
    <property type="entry name" value="HTH-TYPE TRANSCRIPTIONAL REGULATOR RV1719"/>
    <property type="match status" value="1"/>
</dbReference>
<dbReference type="InterPro" id="IPR036390">
    <property type="entry name" value="WH_DNA-bd_sf"/>
</dbReference>
<dbReference type="CDD" id="cd00090">
    <property type="entry name" value="HTH_ARSR"/>
    <property type="match status" value="1"/>
</dbReference>
<dbReference type="SMART" id="SM00346">
    <property type="entry name" value="HTH_ICLR"/>
    <property type="match status" value="1"/>
</dbReference>
<evidence type="ECO:0000313" key="6">
    <source>
        <dbReference type="EMBL" id="EMA51236.1"/>
    </source>
</evidence>
<organism evidence="6 7">
    <name type="scientific">Halococcus thailandensis JCM 13552</name>
    <dbReference type="NCBI Taxonomy" id="1227457"/>
    <lineage>
        <taxon>Archaea</taxon>
        <taxon>Methanobacteriati</taxon>
        <taxon>Methanobacteriota</taxon>
        <taxon>Stenosarchaea group</taxon>
        <taxon>Halobacteria</taxon>
        <taxon>Halobacteriales</taxon>
        <taxon>Halococcaceae</taxon>
        <taxon>Halococcus</taxon>
    </lineage>
</organism>
<dbReference type="STRING" id="1227457.C451_16118"/>
<gene>
    <name evidence="6" type="ORF">C451_16118</name>
</gene>
<proteinExistence type="predicted"/>
<evidence type="ECO:0000259" key="5">
    <source>
        <dbReference type="PROSITE" id="PS51078"/>
    </source>
</evidence>
<evidence type="ECO:0000259" key="4">
    <source>
        <dbReference type="PROSITE" id="PS51077"/>
    </source>
</evidence>
<evidence type="ECO:0000256" key="3">
    <source>
        <dbReference type="ARBA" id="ARBA00023163"/>
    </source>
</evidence>
<dbReference type="PATRIC" id="fig|1227457.3.peg.3135"/>
<dbReference type="SUPFAM" id="SSF55781">
    <property type="entry name" value="GAF domain-like"/>
    <property type="match status" value="1"/>
</dbReference>
<dbReference type="GO" id="GO:0003677">
    <property type="term" value="F:DNA binding"/>
    <property type="evidence" value="ECO:0007669"/>
    <property type="project" value="UniProtKB-KW"/>
</dbReference>
<comment type="caution">
    <text evidence="6">The sequence shown here is derived from an EMBL/GenBank/DDBJ whole genome shotgun (WGS) entry which is preliminary data.</text>
</comment>
<dbReference type="EMBL" id="AOMF01000166">
    <property type="protein sequence ID" value="EMA51236.1"/>
    <property type="molecule type" value="Genomic_DNA"/>
</dbReference>
<dbReference type="eggNOG" id="arCOG02798">
    <property type="taxonomic scope" value="Archaea"/>
</dbReference>
<dbReference type="SUPFAM" id="SSF46785">
    <property type="entry name" value="Winged helix' DNA-binding domain"/>
    <property type="match status" value="1"/>
</dbReference>
<dbReference type="AlphaFoldDB" id="M0N038"/>
<sequence>MVSSIRNHSDCSVSDRRSIPYFETRFVERRVGRTAGTDHAEPIPMDAALSSFHRPAIRSHDRLDSATATRSAKEQSFYVVIDAFSCDERMKLEDETTVKTTTKSLRIVEFVHEHNGAGITEIATQLELSKSTVYKHLRTLEQERYVYKGDGDVYYVGLRFLSLGVGARRRRRIYETAKPEIQRLAEESGEMANLLVEEHGRGIFLYRADSSRAVNLDTHAGREVYLHTTAMGKAILACLPERRVDEIIDRHGLPEMTEHTITDREVLFEDLETIADQGWAVDREERLKGLCCVATAITDPDDTPLGAISVSGPRSRLKDGKLVDELPELILNIKNVIELNVAYE</sequence>
<dbReference type="PROSITE" id="PS51078">
    <property type="entry name" value="ICLR_ED"/>
    <property type="match status" value="1"/>
</dbReference>
<dbReference type="InterPro" id="IPR011991">
    <property type="entry name" value="ArsR-like_HTH"/>
</dbReference>
<reference evidence="6 7" key="1">
    <citation type="journal article" date="2014" name="PLoS Genet.">
        <title>Phylogenetically driven sequencing of extremely halophilic archaea reveals strategies for static and dynamic osmo-response.</title>
        <authorList>
            <person name="Becker E.A."/>
            <person name="Seitzer P.M."/>
            <person name="Tritt A."/>
            <person name="Larsen D."/>
            <person name="Krusor M."/>
            <person name="Yao A.I."/>
            <person name="Wu D."/>
            <person name="Madern D."/>
            <person name="Eisen J.A."/>
            <person name="Darling A.E."/>
            <person name="Facciotti M.T."/>
        </authorList>
    </citation>
    <scope>NUCLEOTIDE SEQUENCE [LARGE SCALE GENOMIC DNA]</scope>
    <source>
        <strain evidence="6 7">JCM 13552</strain>
    </source>
</reference>